<dbReference type="InterPro" id="IPR025495">
    <property type="entry name" value="DUF4386"/>
</dbReference>
<geneLocation type="plasmid" evidence="2 3">
    <name>pHbal01</name>
</geneLocation>
<keyword evidence="1" id="KW-0812">Transmembrane</keyword>
<feature type="transmembrane region" description="Helical" evidence="1">
    <location>
        <begin position="207"/>
        <end position="228"/>
    </location>
</feature>
<feature type="transmembrane region" description="Helical" evidence="1">
    <location>
        <begin position="12"/>
        <end position="33"/>
    </location>
</feature>
<sequence length="232" mass="25300">MTSHDRATPTFAHLTGLVYLFIALIGGSAYFLVSQSLIVPGNAAQTADNIRGNMSLLRLGITAYLAILALDILMTWMLFHLFANTNKPLSMLAAWMRLAYVFIHGAAVLNLASILNIAEGGLRAMPSDYQNDMILQYAEAHLDGFMISLLFFGIHLLLISYLIWKSGLLPKALGAFLSIAGIAYICDTLAMVLLPNYAQLQPQIEPFVAIAAMIGEIGLLLWLLIMGVKSRA</sequence>
<dbReference type="Proteomes" id="UP000002745">
    <property type="component" value="Plasmid pHbal01"/>
</dbReference>
<feature type="transmembrane region" description="Helical" evidence="1">
    <location>
        <begin position="95"/>
        <end position="118"/>
    </location>
</feature>
<evidence type="ECO:0000313" key="3">
    <source>
        <dbReference type="Proteomes" id="UP000002745"/>
    </source>
</evidence>
<dbReference type="AlphaFoldDB" id="C6XRZ1"/>
<dbReference type="HOGENOM" id="CLU_098561_1_1_5"/>
<dbReference type="RefSeq" id="WP_012778219.1">
    <property type="nucleotide sequence ID" value="NC_012983.1"/>
</dbReference>
<feature type="transmembrane region" description="Helical" evidence="1">
    <location>
        <begin position="176"/>
        <end position="195"/>
    </location>
</feature>
<dbReference type="eggNOG" id="ENOG502ZF5I">
    <property type="taxonomic scope" value="Bacteria"/>
</dbReference>
<organism evidence="2 3">
    <name type="scientific">Hirschia baltica (strain ATCC 49814 / DSM 5838 / IFAM 1418)</name>
    <dbReference type="NCBI Taxonomy" id="582402"/>
    <lineage>
        <taxon>Bacteria</taxon>
        <taxon>Pseudomonadati</taxon>
        <taxon>Pseudomonadota</taxon>
        <taxon>Alphaproteobacteria</taxon>
        <taxon>Hyphomonadales</taxon>
        <taxon>Hyphomonadaceae</taxon>
        <taxon>Hirschia</taxon>
    </lineage>
</organism>
<keyword evidence="1" id="KW-1133">Transmembrane helix</keyword>
<name>C6XRZ1_HIRBI</name>
<evidence type="ECO:0000313" key="2">
    <source>
        <dbReference type="EMBL" id="ACT60832.1"/>
    </source>
</evidence>
<dbReference type="KEGG" id="hba:Hbal_3165"/>
<evidence type="ECO:0000256" key="1">
    <source>
        <dbReference type="SAM" id="Phobius"/>
    </source>
</evidence>
<dbReference type="Pfam" id="PF14329">
    <property type="entry name" value="DUF4386"/>
    <property type="match status" value="1"/>
</dbReference>
<dbReference type="EMBL" id="CP001679">
    <property type="protein sequence ID" value="ACT60832.1"/>
    <property type="molecule type" value="Genomic_DNA"/>
</dbReference>
<keyword evidence="3" id="KW-1185">Reference proteome</keyword>
<proteinExistence type="predicted"/>
<keyword evidence="2" id="KW-0614">Plasmid</keyword>
<gene>
    <name evidence="2" type="ordered locus">Hbal_3165</name>
</gene>
<evidence type="ECO:0008006" key="4">
    <source>
        <dbReference type="Google" id="ProtNLM"/>
    </source>
</evidence>
<keyword evidence="1" id="KW-0472">Membrane</keyword>
<feature type="transmembrane region" description="Helical" evidence="1">
    <location>
        <begin position="145"/>
        <end position="164"/>
    </location>
</feature>
<accession>C6XRZ1</accession>
<protein>
    <recommendedName>
        <fullName evidence="4">DUF4386 domain-containing protein</fullName>
    </recommendedName>
</protein>
<reference evidence="3" key="1">
    <citation type="journal article" date="2011" name="J. Bacteriol.">
        <title>Genome sequences of eight morphologically diverse alphaproteobacteria.</title>
        <authorList>
            <consortium name="US DOE Joint Genome Institute"/>
            <person name="Brown P.J."/>
            <person name="Kysela D.T."/>
            <person name="Buechlein A."/>
            <person name="Hemmerich C."/>
            <person name="Brun Y.V."/>
        </authorList>
    </citation>
    <scope>NUCLEOTIDE SEQUENCE [LARGE SCALE GENOMIC DNA]</scope>
    <source>
        <strain evidence="3">ATCC 49814 / DSM 5838 / IFAM 1418</strain>
        <plasmid evidence="3">pHbal01</plasmid>
    </source>
</reference>
<feature type="transmembrane region" description="Helical" evidence="1">
    <location>
        <begin position="61"/>
        <end position="83"/>
    </location>
</feature>
<dbReference type="OrthoDB" id="5421633at2"/>